<evidence type="ECO:0000313" key="2">
    <source>
        <dbReference type="Proteomes" id="UP000694864"/>
    </source>
</evidence>
<reference evidence="2" key="1">
    <citation type="journal article" date="2014" name="Nat. Commun.">
        <title>The emerging biofuel crop Camelina sativa retains a highly undifferentiated hexaploid genome structure.</title>
        <authorList>
            <person name="Kagale S."/>
            <person name="Koh C."/>
            <person name="Nixon J."/>
            <person name="Bollina V."/>
            <person name="Clarke W.E."/>
            <person name="Tuteja R."/>
            <person name="Spillane C."/>
            <person name="Robinson S.J."/>
            <person name="Links M.G."/>
            <person name="Clarke C."/>
            <person name="Higgins E.E."/>
            <person name="Huebert T."/>
            <person name="Sharpe A.G."/>
            <person name="Parkin I.A."/>
        </authorList>
    </citation>
    <scope>NUCLEOTIDE SEQUENCE [LARGE SCALE GENOMIC DNA]</scope>
    <source>
        <strain evidence="2">cv. DH55</strain>
    </source>
</reference>
<sequence length="396" mass="43701">MAAPTPTSSDKPFGISQIRAYIPIILDLEKMNVWRELFETHCLTYGVLGHLDGTTVASSDSDKAWKERDGLVKMWIYGTIADSLTETILKPKSTARDLWLSLEGNFRDNKENRALQLENELRTITIGDLSVQEYCRKIKSLSDLLTNVDSPVSDRQLVMHCLNGLNEKFDGIHNVIRHRTPFPSFSTARSMLQSEEDRLKQQLRHTTPSPVATTSSPTVLYSADNASPPTHNNHNNNTNRGSYKSRGRGGGGRGNRGRGRHNSYGSHNNGPPPFGGTGPTPFGYPPIGYGPPQWPYPYYQGPLIQAPYPNQFHQPAMPRSNGILGQFPASSPAQAHLSQTSPPPHSTPLVPTALAQAFNTMTLQEPSDSNWYMDTAATNHITTQPGSTEQDNPTPM</sequence>
<feature type="compositionally biased region" description="Low complexity" evidence="1">
    <location>
        <begin position="206"/>
        <end position="219"/>
    </location>
</feature>
<gene>
    <name evidence="3" type="primary">LOC104754388</name>
</gene>
<dbReference type="PANTHER" id="PTHR47481:SF41">
    <property type="entry name" value="COPIA-LIKE POLYPROTEIN_RETROTRANSPOSON"/>
    <property type="match status" value="1"/>
</dbReference>
<evidence type="ECO:0000256" key="1">
    <source>
        <dbReference type="SAM" id="MobiDB-lite"/>
    </source>
</evidence>
<organism evidence="2 3">
    <name type="scientific">Camelina sativa</name>
    <name type="common">False flax</name>
    <name type="synonym">Myagrum sativum</name>
    <dbReference type="NCBI Taxonomy" id="90675"/>
    <lineage>
        <taxon>Eukaryota</taxon>
        <taxon>Viridiplantae</taxon>
        <taxon>Streptophyta</taxon>
        <taxon>Embryophyta</taxon>
        <taxon>Tracheophyta</taxon>
        <taxon>Spermatophyta</taxon>
        <taxon>Magnoliopsida</taxon>
        <taxon>eudicotyledons</taxon>
        <taxon>Gunneridae</taxon>
        <taxon>Pentapetalae</taxon>
        <taxon>rosids</taxon>
        <taxon>malvids</taxon>
        <taxon>Brassicales</taxon>
        <taxon>Brassicaceae</taxon>
        <taxon>Camelineae</taxon>
        <taxon>Camelina</taxon>
    </lineage>
</organism>
<dbReference type="PANTHER" id="PTHR47481">
    <property type="match status" value="1"/>
</dbReference>
<dbReference type="Pfam" id="PF14223">
    <property type="entry name" value="Retrotran_gag_2"/>
    <property type="match status" value="1"/>
</dbReference>
<proteinExistence type="predicted"/>
<evidence type="ECO:0000313" key="3">
    <source>
        <dbReference type="RefSeq" id="XP_010474871.2"/>
    </source>
</evidence>
<dbReference type="GeneID" id="104754388"/>
<feature type="region of interest" description="Disordered" evidence="1">
    <location>
        <begin position="189"/>
        <end position="283"/>
    </location>
</feature>
<name>A0ABM0WQV7_CAMSA</name>
<accession>A0ABM0WQV7</accession>
<reference evidence="3" key="2">
    <citation type="submission" date="2025-08" db="UniProtKB">
        <authorList>
            <consortium name="RefSeq"/>
        </authorList>
    </citation>
    <scope>IDENTIFICATION</scope>
    <source>
        <tissue evidence="3">Leaf</tissue>
    </source>
</reference>
<dbReference type="Proteomes" id="UP000694864">
    <property type="component" value="Chromosome 17"/>
</dbReference>
<keyword evidence="2" id="KW-1185">Reference proteome</keyword>
<feature type="region of interest" description="Disordered" evidence="1">
    <location>
        <begin position="324"/>
        <end position="350"/>
    </location>
</feature>
<dbReference type="RefSeq" id="XP_010474871.2">
    <property type="nucleotide sequence ID" value="XM_010476569.2"/>
</dbReference>
<feature type="compositionally biased region" description="Low complexity" evidence="1">
    <location>
        <begin position="228"/>
        <end position="244"/>
    </location>
</feature>
<feature type="compositionally biased region" description="Polar residues" evidence="1">
    <location>
        <begin position="328"/>
        <end position="340"/>
    </location>
</feature>
<protein>
    <submittedName>
        <fullName evidence="3">Uncharacterized protein LOC104754388</fullName>
    </submittedName>
</protein>